<dbReference type="EMBL" id="PJQY01001039">
    <property type="protein sequence ID" value="PQQ05811.1"/>
    <property type="molecule type" value="Genomic_DNA"/>
</dbReference>
<name>A0A314YKV8_PRUYE</name>
<gene>
    <name evidence="1" type="ORF">Pyn_03505</name>
</gene>
<accession>A0A314YKV8</accession>
<sequence>MEDTTPSIFSKSMWEVHQGEGSNTQRRSKSCILGTKYSAREADDDDIDVEIPYQGLFEFIDKFVISKVRLWIDRLLGEILSLPKYDAYHYHSR</sequence>
<reference evidence="1 2" key="1">
    <citation type="submission" date="2018-02" db="EMBL/GenBank/DDBJ databases">
        <title>Draft genome of wild Prunus yedoensis var. nudiflora.</title>
        <authorList>
            <person name="Baek S."/>
            <person name="Kim J.-H."/>
            <person name="Choi K."/>
            <person name="Kim G.-B."/>
            <person name="Cho A."/>
            <person name="Jang H."/>
            <person name="Shin C.-H."/>
            <person name="Yu H.-J."/>
            <person name="Mun J.-H."/>
        </authorList>
    </citation>
    <scope>NUCLEOTIDE SEQUENCE [LARGE SCALE GENOMIC DNA]</scope>
    <source>
        <strain evidence="2">cv. Jeju island</strain>
        <tissue evidence="1">Leaf</tissue>
    </source>
</reference>
<comment type="caution">
    <text evidence="1">The sequence shown here is derived from an EMBL/GenBank/DDBJ whole genome shotgun (WGS) entry which is preliminary data.</text>
</comment>
<protein>
    <submittedName>
        <fullName evidence="1">Uncharacterized protein</fullName>
    </submittedName>
</protein>
<dbReference type="AlphaFoldDB" id="A0A314YKV8"/>
<proteinExistence type="predicted"/>
<organism evidence="1 2">
    <name type="scientific">Prunus yedoensis var. nudiflora</name>
    <dbReference type="NCBI Taxonomy" id="2094558"/>
    <lineage>
        <taxon>Eukaryota</taxon>
        <taxon>Viridiplantae</taxon>
        <taxon>Streptophyta</taxon>
        <taxon>Embryophyta</taxon>
        <taxon>Tracheophyta</taxon>
        <taxon>Spermatophyta</taxon>
        <taxon>Magnoliopsida</taxon>
        <taxon>eudicotyledons</taxon>
        <taxon>Gunneridae</taxon>
        <taxon>Pentapetalae</taxon>
        <taxon>rosids</taxon>
        <taxon>fabids</taxon>
        <taxon>Rosales</taxon>
        <taxon>Rosaceae</taxon>
        <taxon>Amygdaloideae</taxon>
        <taxon>Amygdaleae</taxon>
        <taxon>Prunus</taxon>
    </lineage>
</organism>
<dbReference type="Proteomes" id="UP000250321">
    <property type="component" value="Unassembled WGS sequence"/>
</dbReference>
<evidence type="ECO:0000313" key="2">
    <source>
        <dbReference type="Proteomes" id="UP000250321"/>
    </source>
</evidence>
<dbReference type="OrthoDB" id="1176744at2759"/>
<keyword evidence="2" id="KW-1185">Reference proteome</keyword>
<evidence type="ECO:0000313" key="1">
    <source>
        <dbReference type="EMBL" id="PQQ05811.1"/>
    </source>
</evidence>